<feature type="compositionally biased region" description="Basic residues" evidence="1">
    <location>
        <begin position="184"/>
        <end position="196"/>
    </location>
</feature>
<evidence type="ECO:0000256" key="1">
    <source>
        <dbReference type="SAM" id="MobiDB-lite"/>
    </source>
</evidence>
<feature type="region of interest" description="Disordered" evidence="1">
    <location>
        <begin position="3091"/>
        <end position="3117"/>
    </location>
</feature>
<feature type="compositionally biased region" description="Low complexity" evidence="1">
    <location>
        <begin position="2911"/>
        <end position="2925"/>
    </location>
</feature>
<feature type="compositionally biased region" description="Polar residues" evidence="1">
    <location>
        <begin position="443"/>
        <end position="454"/>
    </location>
</feature>
<feature type="region of interest" description="Disordered" evidence="1">
    <location>
        <begin position="431"/>
        <end position="454"/>
    </location>
</feature>
<proteinExistence type="predicted"/>
<comment type="caution">
    <text evidence="2">The sequence shown here is derived from an EMBL/GenBank/DDBJ whole genome shotgun (WGS) entry which is preliminary data.</text>
</comment>
<sequence length="3577" mass="378646">MQRAASHRGHAAPASSLVPWPLPTSCTFSCASSLAAQGSVSYGTAATSVVVALEGKDAAAQACFHAQRRGHGDITVLPRTGLQRTIRRLQSSRLLSSPFLITQQCTLYTPPPSPAPVESAPDDHGDGGAGFSEPLTSAVAMATDSASRRLVHRHRRAKRATAVGETPAASDGQRENEEAEPNRHHVRHASSHRRWRTGQPLSAAAPAQREPKPARQQECAPDAKPAACRLLHLPAPPTREDATPESIVSYLLTLRRALNVNRTGAQPRMIARRAALIFMRQALPPLMTMPPVPQADMLTGMIAATAAPAAATPSTTPEDGAAVAQKDVESGANDNRTDAALAGSCVGVCAHPAFPHALPRASPGLAREAFSVSSDAPWPPKGWGKGAVPWTKTLAESVLLMCNLLGLEVRGSWAARAALLYLVSDEAKDCADAPQQRPPTWSAIPSSLTRTPKSALNDKAQLALALMRTLDRNRRQSRLAREVLQPVAMRLAMRWRAKQNGAGSVNRLGGRGGAATPPHPELRRGDTSAAGVSGDDEFAARASFTPHAAATLRPKPRDCFVNLERYLAEALLPLLYGEFAHYCCTIEQWYDHNLRAGSAANAEATAASAASDARACLPKVSRSDIEALSLLAAVLHRALGLHGVVRRGDAIHFDLNECGADAYAAVAPFYREVASGPGVDLRPSADHLQSRRERSGGSATDATAAAAVGTPPGRKRPPLQPAVPLRAFRLTIEAIAAQLEAAGGPQTEELELALSRNQSRAASMGYAARARTLPPFVPPHAAGDASAASVLSDGSAGRSPPSPSSSASVSRFGRVTASSPARIPRAPWATAPCSSATRKEGGDGSEGHDGTTASSRSSRTTTTAPPPMPVRFGSFSVDSFAPILSLCGHDRSFRLLLTAAVHETGASVVAASPSGSVTPAGAMTGAMYSARVEEDVSALAAAISRLLLLGVYWAPLCRTYQLPIILAMFARATTTELTHAAQEKAALTVAATAAAAEASPHTASSPPTAAAPSTETAREAALVELDTEVLQRVRHTLLPPRDDFSTLSSPFVQQLHRLVYSSGRYMERVTFGTFVHIATMLDRVLSRWPVRDSAAATAATAAAAATVASARSVSGSTDAERVFVKDGGEEGVCGEADTATASTVSSILVPPSAATSGSPQSHDAAARTVGAASATDAASASASHVKEPCTFFRAPAAAGMGTVTLFASIADEFWSRERGRGLWEFLARQARRSLTAASSATRTHRDRSSFLRLGLSKATHSVLRLAVPNCDGDGTEANYVREGLPVPFYVLRQMRVGVAACERVSTPDELLRAYETCERVESYMAVLNSAGCATAALPFIREYLRSDFMWRSIPNDAFAPLMTAVMELELTSMTVPELLLLSGSLEGSAGTKRGQNVSSSLQGRMNGCVSPHTALSLNARIEPHELQLLTAEDEDASTLCEEADPCRLRELLDTDSCHNDDKSALLRFTLRRISKDGRVLDPPPSSAATSRAAHPGAGGRVSAASSFTFRRARSQGVSGSRVTGRVFGEPACHACESVAEVLWESAYSQPSGEGARLPLAALPPLLRSMLLLVEAEGRVDDAASRDAADCRRTGPSRDSSTCDTGSGSLDTQSVENILRMAYRLLFGSGAEVAAAAAAAPATLVPLEALVTLYLGLRSAAKQQTVLSRRRVFDALAASRKRTGTSPDAGERVCGSRSGTASLAPPPLPLSVNCCLAHCKSVLRPRLMAIALGTASSCAGDATYTEPESIATDLRVLLQLAVLTEGLLPCPATMAVPATAVADMSVDELIHRELFRELGASLREASLHQIAGEVSKLLWWVTRRAHAEAKGEGAAPLLPLTSWVETLLLQAVEAKRPPMAGCPTTAAGAASSASSCSSTTRRTFELFEWALLPLYTKLEARQQDAHTATVAADWAAAAPSQQGSAPAPLVDDFTRLEDAYSESSTGFAAGALSPQPSLQGLASGSPLGVTTHRAGIAVDARATGMAARGRPTAPHTAMLEAALNALPAQCDSFHILLHVVRQLFLSHPALLSTAPDAALYYELRTVCSAAGGEKGTTPTNPRDQALERAGGAAAGRQAWATLPVQRAELPRDLRERYVDTLFRVFKRLVRDCSCTAEELMELLHLLWLADPHASRVDSSVSSSPMASTSQWPSLFSRCSGFVKKSLDELHDAAALIDGNGDLSDEGSGAASSWAQYRSVPDVLQAVYRAVHYGLGHSILFKPLDMHWTSVNAAVLHPRSVVLFLHCLSIVKELEDQQRQRASAPQPLSLTRLERRRQQQRTFHPLCPSHKGALELLQPFLIYTAITGERLSTVPKIRFMPLMLEALSEIDPPLVLALIQAVFSGAAGVYVAGGGDGRRRSHNGPLAGKALYYAKILAGGQAGSGVVRGREGGHIQPPRTLLNGGWRDPHRLSESVAATMAALLMVASHAQASSAVWASDGRAEGHEDTDPSVVARATAKQAHIGRAHHRALIFLRNSLYQQLWTARSLRPLQCVSVLMVIQVMQLTVVQESPRLARILEWLALGLTVSPVARVEMTVLPAEANGLPRRESRFSAAPLPPLSASPAPGPALAALAHHDSDSDSTGSQQCGAAMAEETAAAKMRLTVTREGAVLLHLLPLQYWRSLLQRGVMWPRYRGYSLQLSLRSSRSLAVTRGETYMAGGVRDPAGRKMNELRESLASILLALDAESIAHLMAETMGPMMLLAVTTELLRVLARQRACSGDNLTTSRRNAEDDGARTVSATTRNAPRTNDRQLSTPDKAPAGTTEPRGVKDDPPWPEALASFEVVRRYASPGSLLTDEALQPWLKAACDVIDQLASTRHADFVAVLEREAAWQRRMTEASTYRGAATGEMPFGVYEQAAVGTVTATPGGTKRGAPEVVAPVLDVGEDGVAEVSNMGNADDERDGALLGADAGAAAASDDATTSRGSGRGVGEGDAATIEFSTAADAKWSRDSDTAAEGPLVLDWRPISEFLRVVRQVDPGISQRQERLEWWLPAPRSRPFSPVTPVAGSGSRAEADVANQADDARDMLHNAVGVILQHARKYRQAAEQGHGVRPLLVMNLCDPLNLYPPDTQNFCVEGDGAAGGQPVNPAYEDGAAKGTSGTAVSAARDSTRDSAEGVEQTRWLEFGAGGIDGPATSFSSRATTVVLGLVRPCPALSISSARAATAAVEATRADKHMRRRLFLLRRAGVLVSVQEMAQRCSAYGLSAAVRCDDVEAQQRTRAASFWRRKSQRLRLEVLEYVFGGEDAAGAALVRSHASESGVAATAHSEATGEGAAAAAGRPVMDAPMSDVELRVRRRLQLLRCHDLAQLLLLMASASPPSPSAKGGVHEGMHASSPLRQLQMRVVMDTMAELLPSASTGELMQVVLALLKLSVPAASTSATSTDGTTSQVLHNVRLEARRLLTNAAVLVANEAERFTLRELLWLITRLHTPCIRAAPAVAVASHARSSKQTRSGAATGCEERLTPAHITPLGNRPLDVSMSYVSAAVARAIRVGMEDSGSLADGQRDDDDADDDDGDDNDVCCDSAAGLDADVPASVQSASPVTVAQWTNAVAAAEMLQGRSQMQDLLRLVELSAV</sequence>
<dbReference type="GeneID" id="92363599"/>
<keyword evidence="3" id="KW-1185">Reference proteome</keyword>
<feature type="region of interest" description="Disordered" evidence="1">
    <location>
        <begin position="1583"/>
        <end position="1608"/>
    </location>
</feature>
<feature type="compositionally biased region" description="Low complexity" evidence="1">
    <location>
        <begin position="997"/>
        <end position="1015"/>
    </location>
</feature>
<evidence type="ECO:0000313" key="3">
    <source>
        <dbReference type="Proteomes" id="UP000674143"/>
    </source>
</evidence>
<feature type="compositionally biased region" description="Basic and acidic residues" evidence="1">
    <location>
        <begin position="172"/>
        <end position="183"/>
    </location>
</feature>
<feature type="compositionally biased region" description="Basic residues" evidence="1">
    <location>
        <begin position="149"/>
        <end position="159"/>
    </location>
</feature>
<feature type="region of interest" description="Disordered" evidence="1">
    <location>
        <begin position="997"/>
        <end position="1016"/>
    </location>
</feature>
<feature type="compositionally biased region" description="Low complexity" evidence="1">
    <location>
        <begin position="792"/>
        <end position="815"/>
    </location>
</feature>
<feature type="region of interest" description="Disordered" evidence="1">
    <location>
        <begin position="110"/>
        <end position="223"/>
    </location>
</feature>
<gene>
    <name evidence="2" type="ORF">LSCM4_07788</name>
</gene>
<reference evidence="3" key="2">
    <citation type="journal article" date="2021" name="Sci. Data">
        <title>Chromosome-scale genome sequencing, assembly and annotation of six genomes from subfamily Leishmaniinae.</title>
        <authorList>
            <person name="Almutairi H."/>
            <person name="Urbaniak M.D."/>
            <person name="Bates M.D."/>
            <person name="Jariyapan N."/>
            <person name="Kwakye-Nuako G."/>
            <person name="Thomaz Soccol V."/>
            <person name="Al-Salem W.S."/>
            <person name="Dillon R.J."/>
            <person name="Bates P.A."/>
            <person name="Gatherer D."/>
        </authorList>
    </citation>
    <scope>NUCLEOTIDE SEQUENCE [LARGE SCALE GENOMIC DNA]</scope>
</reference>
<feature type="region of interest" description="Disordered" evidence="1">
    <location>
        <begin position="3499"/>
        <end position="3522"/>
    </location>
</feature>
<feature type="compositionally biased region" description="Polar residues" evidence="1">
    <location>
        <begin position="2738"/>
        <end position="2755"/>
    </location>
</feature>
<dbReference type="KEGG" id="loi:92363599"/>
<feature type="compositionally biased region" description="Low complexity" evidence="1">
    <location>
        <begin position="1486"/>
        <end position="1495"/>
    </location>
</feature>
<feature type="region of interest" description="Disordered" evidence="1">
    <location>
        <begin position="2567"/>
        <end position="2586"/>
    </location>
</feature>
<organism evidence="2 3">
    <name type="scientific">Leishmania orientalis</name>
    <dbReference type="NCBI Taxonomy" id="2249476"/>
    <lineage>
        <taxon>Eukaryota</taxon>
        <taxon>Discoba</taxon>
        <taxon>Euglenozoa</taxon>
        <taxon>Kinetoplastea</taxon>
        <taxon>Metakinetoplastina</taxon>
        <taxon>Trypanosomatida</taxon>
        <taxon>Trypanosomatidae</taxon>
        <taxon>Leishmaniinae</taxon>
        <taxon>Leishmania</taxon>
    </lineage>
</organism>
<dbReference type="Proteomes" id="UP000674143">
    <property type="component" value="Unassembled WGS sequence"/>
</dbReference>
<feature type="region of interest" description="Disordered" evidence="1">
    <location>
        <begin position="309"/>
        <end position="335"/>
    </location>
</feature>
<feature type="region of interest" description="Disordered" evidence="1">
    <location>
        <begin position="504"/>
        <end position="531"/>
    </location>
</feature>
<feature type="compositionally biased region" description="Basic and acidic residues" evidence="1">
    <location>
        <begin position="1583"/>
        <end position="1592"/>
    </location>
</feature>
<feature type="region of interest" description="Disordered" evidence="1">
    <location>
        <begin position="777"/>
        <end position="868"/>
    </location>
</feature>
<evidence type="ECO:0000313" key="2">
    <source>
        <dbReference type="EMBL" id="KAG5487298.1"/>
    </source>
</evidence>
<feature type="region of interest" description="Disordered" evidence="1">
    <location>
        <begin position="2723"/>
        <end position="2776"/>
    </location>
</feature>
<dbReference type="RefSeq" id="XP_067065795.1">
    <property type="nucleotide sequence ID" value="XM_067209665.1"/>
</dbReference>
<feature type="compositionally biased region" description="Basic and acidic residues" evidence="1">
    <location>
        <begin position="837"/>
        <end position="849"/>
    </location>
</feature>
<reference evidence="3" key="1">
    <citation type="journal article" date="2021" name="Microbiol. Resour. Announc.">
        <title>LGAAP: Leishmaniinae Genome Assembly and Annotation Pipeline.</title>
        <authorList>
            <person name="Almutairi H."/>
            <person name="Urbaniak M.D."/>
            <person name="Bates M.D."/>
            <person name="Jariyapan N."/>
            <person name="Kwakye-Nuako G."/>
            <person name="Thomaz-Soccol V."/>
            <person name="Al-Salem W.S."/>
            <person name="Dillon R.J."/>
            <person name="Bates P.A."/>
            <person name="Gatherer D."/>
        </authorList>
    </citation>
    <scope>NUCLEOTIDE SEQUENCE [LARGE SCALE GENOMIC DNA]</scope>
</reference>
<feature type="region of interest" description="Disordered" evidence="1">
    <location>
        <begin position="1477"/>
        <end position="1500"/>
    </location>
</feature>
<feature type="compositionally biased region" description="Polar residues" evidence="1">
    <location>
        <begin position="1596"/>
        <end position="1608"/>
    </location>
</feature>
<dbReference type="EMBL" id="JAFHLR010000006">
    <property type="protein sequence ID" value="KAG5487298.1"/>
    <property type="molecule type" value="Genomic_DNA"/>
</dbReference>
<feature type="compositionally biased region" description="Low complexity" evidence="1">
    <location>
        <begin position="851"/>
        <end position="863"/>
    </location>
</feature>
<feature type="region of interest" description="Disordered" evidence="1">
    <location>
        <begin position="2911"/>
        <end position="2934"/>
    </location>
</feature>
<feature type="region of interest" description="Disordered" evidence="1">
    <location>
        <begin position="680"/>
        <end position="720"/>
    </location>
</feature>
<feature type="compositionally biased region" description="Acidic residues" evidence="1">
    <location>
        <begin position="3507"/>
        <end position="3522"/>
    </location>
</feature>
<name>A0A836L3G6_9TRYP</name>
<protein>
    <submittedName>
        <fullName evidence="2">Uncharacterized protein</fullName>
    </submittedName>
</protein>
<accession>A0A836L3G6</accession>
<feature type="compositionally biased region" description="Basic and acidic residues" evidence="1">
    <location>
        <begin position="683"/>
        <end position="695"/>
    </location>
</feature>